<protein>
    <submittedName>
        <fullName evidence="1">DNA sulfur modification protein DndB</fullName>
    </submittedName>
</protein>
<dbReference type="NCBIfam" id="TIGR03233">
    <property type="entry name" value="DNA_S_dndB"/>
    <property type="match status" value="1"/>
</dbReference>
<dbReference type="NCBIfam" id="TIGR03187">
    <property type="entry name" value="DGQHR"/>
    <property type="match status" value="1"/>
</dbReference>
<evidence type="ECO:0000313" key="2">
    <source>
        <dbReference type="Proteomes" id="UP000068164"/>
    </source>
</evidence>
<dbReference type="InterPro" id="IPR017601">
    <property type="entry name" value="DGQHR-contain_dom"/>
</dbReference>
<accession>A0A109K1Q8</accession>
<comment type="caution">
    <text evidence="1">The sequence shown here is derived from an EMBL/GenBank/DDBJ whole genome shotgun (WGS) entry which is preliminary data.</text>
</comment>
<gene>
    <name evidence="1" type="ORF">AS026_29240</name>
</gene>
<dbReference type="InterPro" id="IPR017642">
    <property type="entry name" value="DNA_S_mod_DndB"/>
</dbReference>
<organism evidence="1 2">
    <name type="scientific">Rhizobium altiplani</name>
    <dbReference type="NCBI Taxonomy" id="1864509"/>
    <lineage>
        <taxon>Bacteria</taxon>
        <taxon>Pseudomonadati</taxon>
        <taxon>Pseudomonadota</taxon>
        <taxon>Alphaproteobacteria</taxon>
        <taxon>Hyphomicrobiales</taxon>
        <taxon>Rhizobiaceae</taxon>
        <taxon>Rhizobium/Agrobacterium group</taxon>
        <taxon>Rhizobium</taxon>
    </lineage>
</organism>
<name>A0A109K1Q8_9HYPH</name>
<reference evidence="1 2" key="1">
    <citation type="submission" date="2015-11" db="EMBL/GenBank/DDBJ databases">
        <title>Draft Genome Sequence of the Strain BR 10423 (Rhizobium sp.) isolated from nodules of Mimosa pudica.</title>
        <authorList>
            <person name="Barauna A.C."/>
            <person name="Zilli J.E."/>
            <person name="Simoes-Araujo J.L."/>
            <person name="Reis V.M."/>
            <person name="James E.K."/>
            <person name="Reis F.B.Jr."/>
            <person name="Rouws L.F."/>
            <person name="Passos S.R."/>
            <person name="Gois S.R."/>
        </authorList>
    </citation>
    <scope>NUCLEOTIDE SEQUENCE [LARGE SCALE GENOMIC DNA]</scope>
    <source>
        <strain evidence="1 2">BR10423</strain>
    </source>
</reference>
<proteinExistence type="predicted"/>
<dbReference type="Proteomes" id="UP000068164">
    <property type="component" value="Unassembled WGS sequence"/>
</dbReference>
<dbReference type="Pfam" id="PF14072">
    <property type="entry name" value="DndB"/>
    <property type="match status" value="1"/>
</dbReference>
<sequence>MCPLGLVPKIFLFNESGLTPEQRSQRQLNRGRVPEITRYLIENRDDYVFSAITASIDGDAEFIPNPGDDLTGTLRVQMKTSKIIINDGQHRRAAIEAALEKAPELADETIAVVLFFDRGLERCQQMFADLNRYAVRPSRSLSLLFDHRDELAVVSKLLLTRLPSIAELVEFERTSLSPRSKALFTLSAFYTATEALLVDFELESPDERDNAAAGFWSAVAKQMPHWDDVRCGAMTSGALRDTYINSHSVALHALGRVGNSLLKLTKKKTLEDPLPRLTSIDWRRSADIWDGRAVIAGRMQKTHQSVTLTANVIKSHLGLPLSADEQSLEDAFRRHAHAA</sequence>
<dbReference type="CDD" id="cd16412">
    <property type="entry name" value="dndB"/>
    <property type="match status" value="1"/>
</dbReference>
<evidence type="ECO:0000313" key="1">
    <source>
        <dbReference type="EMBL" id="KWV59202.1"/>
    </source>
</evidence>
<keyword evidence="2" id="KW-1185">Reference proteome</keyword>
<dbReference type="AlphaFoldDB" id="A0A109K1Q8"/>
<dbReference type="EMBL" id="LNCD01000014">
    <property type="protein sequence ID" value="KWV59202.1"/>
    <property type="molecule type" value="Genomic_DNA"/>
</dbReference>